<feature type="region of interest" description="Disordered" evidence="1">
    <location>
        <begin position="522"/>
        <end position="547"/>
    </location>
</feature>
<accession>A0AAV4TMS7</accession>
<dbReference type="EMBL" id="BPLQ01010029">
    <property type="protein sequence ID" value="GIY47908.1"/>
    <property type="molecule type" value="Genomic_DNA"/>
</dbReference>
<feature type="compositionally biased region" description="Basic and acidic residues" evidence="1">
    <location>
        <begin position="526"/>
        <end position="535"/>
    </location>
</feature>
<organism evidence="2 3">
    <name type="scientific">Caerostris darwini</name>
    <dbReference type="NCBI Taxonomy" id="1538125"/>
    <lineage>
        <taxon>Eukaryota</taxon>
        <taxon>Metazoa</taxon>
        <taxon>Ecdysozoa</taxon>
        <taxon>Arthropoda</taxon>
        <taxon>Chelicerata</taxon>
        <taxon>Arachnida</taxon>
        <taxon>Araneae</taxon>
        <taxon>Araneomorphae</taxon>
        <taxon>Entelegynae</taxon>
        <taxon>Araneoidea</taxon>
        <taxon>Araneidae</taxon>
        <taxon>Caerostris</taxon>
    </lineage>
</organism>
<evidence type="ECO:0000256" key="1">
    <source>
        <dbReference type="SAM" id="MobiDB-lite"/>
    </source>
</evidence>
<evidence type="ECO:0000313" key="3">
    <source>
        <dbReference type="Proteomes" id="UP001054837"/>
    </source>
</evidence>
<protein>
    <submittedName>
        <fullName evidence="2">Uncharacterized protein</fullName>
    </submittedName>
</protein>
<name>A0AAV4TMS7_9ARAC</name>
<keyword evidence="3" id="KW-1185">Reference proteome</keyword>
<feature type="region of interest" description="Disordered" evidence="1">
    <location>
        <begin position="1031"/>
        <end position="1067"/>
    </location>
</feature>
<comment type="caution">
    <text evidence="2">The sequence shown here is derived from an EMBL/GenBank/DDBJ whole genome shotgun (WGS) entry which is preliminary data.</text>
</comment>
<feature type="region of interest" description="Disordered" evidence="1">
    <location>
        <begin position="1523"/>
        <end position="1549"/>
    </location>
</feature>
<sequence>MSQEVVTTSAEKYRYEPMGGELDNSQGTTSNSVSVVSNNADLTNSFPDDQFVDDLTLKVRSLLKSWEDELPSANISSHLQSEDHVETNVNYSFSNFKRNLETGTTIVSLPSNFSSSTVVHETENSCESLCICNDDKKSDHLEDLRKDFEGCKFNTLEQHMGARSRKFEKNLENSSVSSDLRIHNKSKDNINNNLCLPRISVNKIDQQARCSQMMHDVSSRQTQSVQDPLSYYDFSNVLQDCKSDAQITNKIPEFPPESFSKDEHPILECDRKSVKSSNCIEKRLITKQQNFKSNSLLSASASTDTYSRDSSDRETERSWSEITVVAESFSKSKNNPAKLSSDILHNFAHSNPSELFSIRSSNTLNPSVRVKENILKSSGTYSETYNKVSINDWRFKDADSEKMLCDLDNECQFSNYRPNSSLSDHDTPPLSASSMASSKRLEWDNGADIGYSVLAVSSKVKKGRNIPIMARSEPEGISFINETTTSTASSQVTFPSFTSVSSQETSTSQMSSYLEGVNSKVSSVHESSRTDDLLERSSSPGSLSRSDSKKSVIYNSVKDVHIWGKIPELISPSAAKYLQPQKNSSWPDLTLKTSVPSQDWPAVSKSKLLSKSEEQIGTNQHSKLKPILKNFLFSDLTASRGFVDKSTDSYHISERILPVGDHVSIALQTVPKQIVAKSVSHSCKNCNSPLDVHNNFSNSTHQRSDELQEGDLESYELYSETLNSNQETNTEKYSYNNGAGDWINENTGHDSHYFTELPEFSGYQLQGFHSRPLLLVSNGSSKLEESNFPSIVRNLFENGNSSDHSISGLDAKPHIRWYPFTSTSNLQDIKNVSTQTSMSYIAKQQRDLSVQVSQQTNHKVFHTSNPVNLISSATQFPSTLSKQSNTEASKVDEFLSTPSPSSASSVITNEYNSKINPSERTYAYSLYSPSNLDLVDNKEDHNSLKQEKKIKHSVHSSYFGMNTYLDESNKANERKSCLSREPCANMDISGISSTNLASDEHSVPVNFGDFCSLTRKVTDVELQKFSFSRNQQESFTERMGEDENQTTKSLDNEVSRKNHSGFKVKETRSVSSNSTSVGFNENNIIENLPEHFPFYVNFSENELSRTIPLHQLDYDKSHFTVSHLKEDLNETVPLSYKGDEIIPKRISASSIIKSNKILPEQTTFNLKNVNKNQSVSANTNLSELLSQNPLFTVSEHYDRRMIQKSHSDPFISTQNSNVGLQREKNETNFECQQPFINRKLDLNFNATNDAIHLNKNYLDDGKFLTNSTQIEEKYKYESQQDEFNKNPFTSVSPNTLFYERKYLYNKKNQIPHKKIQQESTDYSHLLEFSRNKNNPFLKEVDFQKRTSKPEDLFDLPNYSDVTDQLQYRPISNVHSRIRDFNKDKNYVSVGVQVSHGVSGSQKCSFCNRTKDSHLNCCIQKEAFKNILNQTLAKRISESKSGTSFCVFSSGCYCCCNKTLQEAFNFHRSELVERIELRRKEAEEKSKKNLFVHIPIQRARKQPVKLKTKAADFAGITAKPFSNKENYKRPKISNSSSLKNGPNKKTRQKNLNKYNRIMTKMYSQILKTETLKGKVNHQRHEILINS</sequence>
<dbReference type="Proteomes" id="UP001054837">
    <property type="component" value="Unassembled WGS sequence"/>
</dbReference>
<proteinExistence type="predicted"/>
<reference evidence="2 3" key="1">
    <citation type="submission" date="2021-06" db="EMBL/GenBank/DDBJ databases">
        <title>Caerostris darwini draft genome.</title>
        <authorList>
            <person name="Kono N."/>
            <person name="Arakawa K."/>
        </authorList>
    </citation>
    <scope>NUCLEOTIDE SEQUENCE [LARGE SCALE GENOMIC DNA]</scope>
</reference>
<evidence type="ECO:0000313" key="2">
    <source>
        <dbReference type="EMBL" id="GIY47908.1"/>
    </source>
</evidence>
<gene>
    <name evidence="2" type="ORF">CDAR_301611</name>
</gene>